<dbReference type="AlphaFoldDB" id="A0A6S7K5G3"/>
<evidence type="ECO:0000313" key="1">
    <source>
        <dbReference type="EMBL" id="CAB4023563.1"/>
    </source>
</evidence>
<keyword evidence="2" id="KW-1185">Reference proteome</keyword>
<evidence type="ECO:0000313" key="2">
    <source>
        <dbReference type="Proteomes" id="UP001152795"/>
    </source>
</evidence>
<dbReference type="EMBL" id="CACRXK020012561">
    <property type="protein sequence ID" value="CAB4023563.1"/>
    <property type="molecule type" value="Genomic_DNA"/>
</dbReference>
<organism evidence="1 2">
    <name type="scientific">Paramuricea clavata</name>
    <name type="common">Red gorgonian</name>
    <name type="synonym">Violescent sea-whip</name>
    <dbReference type="NCBI Taxonomy" id="317549"/>
    <lineage>
        <taxon>Eukaryota</taxon>
        <taxon>Metazoa</taxon>
        <taxon>Cnidaria</taxon>
        <taxon>Anthozoa</taxon>
        <taxon>Octocorallia</taxon>
        <taxon>Malacalcyonacea</taxon>
        <taxon>Plexauridae</taxon>
        <taxon>Paramuricea</taxon>
    </lineage>
</organism>
<sequence>MSSSENGEEPITPRSSEYGTCQGAKRDTVSCIQNEVICATFVGQVDATQSYYERNSLDICFDTHTIPVQHGAFAAEELESSTDTASANESPDVKKGLAQVEEVKNVRQIKRTFWKK</sequence>
<reference evidence="1" key="1">
    <citation type="submission" date="2020-04" db="EMBL/GenBank/DDBJ databases">
        <authorList>
            <person name="Alioto T."/>
            <person name="Alioto T."/>
            <person name="Gomez Garrido J."/>
        </authorList>
    </citation>
    <scope>NUCLEOTIDE SEQUENCE</scope>
    <source>
        <strain evidence="1">A484AB</strain>
    </source>
</reference>
<protein>
    <submittedName>
        <fullName evidence="1">Uncharacterized protein</fullName>
    </submittedName>
</protein>
<comment type="caution">
    <text evidence="1">The sequence shown here is derived from an EMBL/GenBank/DDBJ whole genome shotgun (WGS) entry which is preliminary data.</text>
</comment>
<feature type="non-terminal residue" evidence="1">
    <location>
        <position position="1"/>
    </location>
</feature>
<proteinExistence type="predicted"/>
<name>A0A6S7K5G3_PARCT</name>
<accession>A0A6S7K5G3</accession>
<gene>
    <name evidence="1" type="ORF">PACLA_8A025649</name>
</gene>
<dbReference type="Proteomes" id="UP001152795">
    <property type="component" value="Unassembled WGS sequence"/>
</dbReference>